<feature type="transmembrane region" description="Helical" evidence="7">
    <location>
        <begin position="163"/>
        <end position="184"/>
    </location>
</feature>
<evidence type="ECO:0000256" key="6">
    <source>
        <dbReference type="ARBA" id="ARBA00023136"/>
    </source>
</evidence>
<evidence type="ECO:0000256" key="7">
    <source>
        <dbReference type="SAM" id="Phobius"/>
    </source>
</evidence>
<gene>
    <name evidence="9" type="ORF">IRY30_04895</name>
</gene>
<keyword evidence="6 7" id="KW-0472">Membrane</keyword>
<dbReference type="PANTHER" id="PTHR43738">
    <property type="entry name" value="ABC TRANSPORTER, MEMBRANE PROTEIN"/>
    <property type="match status" value="1"/>
</dbReference>
<proteinExistence type="predicted"/>
<evidence type="ECO:0000256" key="5">
    <source>
        <dbReference type="ARBA" id="ARBA00022989"/>
    </source>
</evidence>
<evidence type="ECO:0000256" key="3">
    <source>
        <dbReference type="ARBA" id="ARBA00022475"/>
    </source>
</evidence>
<sequence length="281" mass="28790">MFQGLAELRRAKARTALIIVTVLMITLMVTFLSSLAAGLQHQSVSALQNELSGGKALVVAGDNLSSSQLSSQQEADVNAAGGELVHLARTPDAMHISRTDGQQPADLYLEHQPVVWGTPQEVADIPGAATVGVVPADAGVDGALEGQDALNTSASYKGEQQSLGLMINLLYVISALVLGAFFAVWTVQRLRGVAISAALGASRSVIITDAVGQALVVLAIGITFGAAITVLAGTFISGIPMVVSLCTVGIPVLILLAAGLLGAALSIRPVLKINPRTALNA</sequence>
<dbReference type="Proteomes" id="UP000635902">
    <property type="component" value="Unassembled WGS sequence"/>
</dbReference>
<dbReference type="EMBL" id="JADKMY010000001">
    <property type="protein sequence ID" value="MBF4553418.1"/>
    <property type="molecule type" value="Genomic_DNA"/>
</dbReference>
<name>A0ABR9ZKC4_9CORY</name>
<evidence type="ECO:0000256" key="2">
    <source>
        <dbReference type="ARBA" id="ARBA00022448"/>
    </source>
</evidence>
<keyword evidence="3" id="KW-1003">Cell membrane</keyword>
<protein>
    <submittedName>
        <fullName evidence="9">ABC transporter permease</fullName>
    </submittedName>
</protein>
<evidence type="ECO:0000256" key="1">
    <source>
        <dbReference type="ARBA" id="ARBA00004651"/>
    </source>
</evidence>
<evidence type="ECO:0000313" key="10">
    <source>
        <dbReference type="Proteomes" id="UP000635902"/>
    </source>
</evidence>
<feature type="transmembrane region" description="Helical" evidence="7">
    <location>
        <begin position="16"/>
        <end position="39"/>
    </location>
</feature>
<comment type="caution">
    <text evidence="9">The sequence shown here is derived from an EMBL/GenBank/DDBJ whole genome shotgun (WGS) entry which is preliminary data.</text>
</comment>
<evidence type="ECO:0000256" key="4">
    <source>
        <dbReference type="ARBA" id="ARBA00022692"/>
    </source>
</evidence>
<feature type="transmembrane region" description="Helical" evidence="7">
    <location>
        <begin position="215"/>
        <end position="236"/>
    </location>
</feature>
<keyword evidence="4 7" id="KW-0812">Transmembrane</keyword>
<feature type="domain" description="ABC3 transporter permease C-terminal" evidence="8">
    <location>
        <begin position="167"/>
        <end position="275"/>
    </location>
</feature>
<organism evidence="9 10">
    <name type="scientific">Corynebacterium suicordis DSM 45110</name>
    <dbReference type="NCBI Taxonomy" id="1121369"/>
    <lineage>
        <taxon>Bacteria</taxon>
        <taxon>Bacillati</taxon>
        <taxon>Actinomycetota</taxon>
        <taxon>Actinomycetes</taxon>
        <taxon>Mycobacteriales</taxon>
        <taxon>Corynebacteriaceae</taxon>
        <taxon>Corynebacterium</taxon>
    </lineage>
</organism>
<keyword evidence="10" id="KW-1185">Reference proteome</keyword>
<evidence type="ECO:0000313" key="9">
    <source>
        <dbReference type="EMBL" id="MBF4553418.1"/>
    </source>
</evidence>
<dbReference type="InterPro" id="IPR003838">
    <property type="entry name" value="ABC3_permease_C"/>
</dbReference>
<evidence type="ECO:0000259" key="8">
    <source>
        <dbReference type="Pfam" id="PF02687"/>
    </source>
</evidence>
<comment type="subcellular location">
    <subcellularLocation>
        <location evidence="1">Cell membrane</location>
        <topology evidence="1">Multi-pass membrane protein</topology>
    </subcellularLocation>
</comment>
<keyword evidence="2" id="KW-0813">Transport</keyword>
<keyword evidence="5 7" id="KW-1133">Transmembrane helix</keyword>
<dbReference type="InterPro" id="IPR051125">
    <property type="entry name" value="ABC-4/HrtB_transporter"/>
</dbReference>
<feature type="transmembrane region" description="Helical" evidence="7">
    <location>
        <begin position="242"/>
        <end position="267"/>
    </location>
</feature>
<dbReference type="Pfam" id="PF02687">
    <property type="entry name" value="FtsX"/>
    <property type="match status" value="1"/>
</dbReference>
<dbReference type="PANTHER" id="PTHR43738:SF1">
    <property type="entry name" value="HEMIN TRANSPORT SYSTEM PERMEASE PROTEIN HRTB-RELATED"/>
    <property type="match status" value="1"/>
</dbReference>
<reference evidence="9 10" key="1">
    <citation type="submission" date="2020-10" db="EMBL/GenBank/DDBJ databases">
        <title>Novel species in genus Corynebacterium.</title>
        <authorList>
            <person name="Zhang G."/>
        </authorList>
    </citation>
    <scope>NUCLEOTIDE SEQUENCE [LARGE SCALE GENOMIC DNA]</scope>
    <source>
        <strain evidence="9 10">DSM 45110</strain>
    </source>
</reference>
<accession>A0ABR9ZKC4</accession>